<sequence>MVYLPRRPQNLQQFRRTKPSNALLGLGILIGPISKFPSRTTLESKEFKLDELYATLFEDPPSLAITSPDSPLKRCLDDFFAHNIRERLVDLWEAFWADDFGTYGRLLEPITPIWDKINSQSANQLQLRDVRRFVRALGPLRIHVGDRTSWKCFQIEEYLSFCDETSAALGVHTEPKLNARLPPLFLTMLRSLKPAEKEELELYIEEALDVDEAPIPLEGTPLGKIFSSRMAELDPKPDEELYRMLGSLDGHIPNVVRYIHPRPEVNAFADSASEEGKIWARELAKVKANQPSELLPFSLQHHQLVGVIVLVELYFKGETGLLLDDVGLGKTIQALVFCAVVAWYHDYYEKYNEFPGLLLKGLHYKHLTPGCTGDKTCTVRHHDCTVYGSHNDCTRDPATCTVRSRHGNFPCRPHLVSTPLAIAVQWVNQARSILENGMMAVLPCVSASQSARHVIDSQHVFKPTAAFRQYGVAAMIIIVSTKTLEVEFMEAMGMDAAAARQHPEYGEYRTIPEEQMSLYSLRLGMVWHDEIHLGRTPRSLKYHSMRAISMLGVSTVGLTATPVVTSVANIVSIALIIRVPALNGRVNYERLARDPIKEVNTIIARERAAQRQESAAMTDEDREQARISLYRDEGASVPLSKEAAAAAALAMDFRELIPNIIRRTKADIGAVSNIPPSQTIMLKRIMPDGNVPRSSKLSKNFYGSGKQCAIHPVMVESFGISKTEFPASKAQWNQYPSAKLAAVLYLVEAHIATRQLPPQDVSYDGFVHTWHNSSWNVPLEDGQLARDKDLPQKIVVYTYYLQAAQILRRLLELHNITVYSIDGGGRMDKRAGALDAWRKLAQSAVLIISAVGSAGLNLQEADVMILLDPTWSSSDDAQLEGRISRTGQKSFTITYKILLKGSGDSYIRNLADPKEVINAAFLGNNHKLMNAMGIKGPSRGMTPALIEQLSLDRERARRGMFNVEGMRRPRMDLRDVPVDKAAIDAEIAMLLAGADDDAGLSPVEHMPPPRPIDLGHHDRHFADLSYTYEPHMLLASLPDPVVPAPARISLTRWSGQVATQPGHDGSIRHNFALTAACFPPLRSEHGVRDETPAQREVPAQQDSPGPAPPLTPPAASSPLPVLTPPLSFQMDSIDEDQFTFPADAAPLDGSMATERAQPPAPAPSSSTRGAPSAVKRAGRGKGPAAKPSKQSGSTRGSRARRQPGMGDTKTPPPPELSAATEREAERRQLRGDDDPPPRHAPTMSMAMSQTRD</sequence>
<evidence type="ECO:0000259" key="5">
    <source>
        <dbReference type="PROSITE" id="PS51194"/>
    </source>
</evidence>
<dbReference type="InterPro" id="IPR027417">
    <property type="entry name" value="P-loop_NTPase"/>
</dbReference>
<dbReference type="eggNOG" id="KOG0389">
    <property type="taxonomic scope" value="Eukaryota"/>
</dbReference>
<dbReference type="AlphaFoldDB" id="J0D6L5"/>
<dbReference type="EMBL" id="JH687941">
    <property type="protein sequence ID" value="EJD34499.1"/>
    <property type="molecule type" value="Genomic_DNA"/>
</dbReference>
<dbReference type="Proteomes" id="UP000006514">
    <property type="component" value="Unassembled WGS sequence"/>
</dbReference>
<protein>
    <recommendedName>
        <fullName evidence="5">Helicase C-terminal domain-containing protein</fullName>
    </recommendedName>
</protein>
<dbReference type="PANTHER" id="PTHR45629:SF7">
    <property type="entry name" value="DNA EXCISION REPAIR PROTEIN ERCC-6-RELATED"/>
    <property type="match status" value="1"/>
</dbReference>
<reference evidence="7" key="1">
    <citation type="journal article" date="2012" name="Science">
        <title>The Paleozoic origin of enzymatic lignin decomposition reconstructed from 31 fungal genomes.</title>
        <authorList>
            <person name="Floudas D."/>
            <person name="Binder M."/>
            <person name="Riley R."/>
            <person name="Barry K."/>
            <person name="Blanchette R.A."/>
            <person name="Henrissat B."/>
            <person name="Martinez A.T."/>
            <person name="Otillar R."/>
            <person name="Spatafora J.W."/>
            <person name="Yadav J.S."/>
            <person name="Aerts A."/>
            <person name="Benoit I."/>
            <person name="Boyd A."/>
            <person name="Carlson A."/>
            <person name="Copeland A."/>
            <person name="Coutinho P.M."/>
            <person name="de Vries R.P."/>
            <person name="Ferreira P."/>
            <person name="Findley K."/>
            <person name="Foster B."/>
            <person name="Gaskell J."/>
            <person name="Glotzer D."/>
            <person name="Gorecki P."/>
            <person name="Heitman J."/>
            <person name="Hesse C."/>
            <person name="Hori C."/>
            <person name="Igarashi K."/>
            <person name="Jurgens J.A."/>
            <person name="Kallen N."/>
            <person name="Kersten P."/>
            <person name="Kohler A."/>
            <person name="Kuees U."/>
            <person name="Kumar T.K.A."/>
            <person name="Kuo A."/>
            <person name="LaButti K."/>
            <person name="Larrondo L.F."/>
            <person name="Lindquist E."/>
            <person name="Ling A."/>
            <person name="Lombard V."/>
            <person name="Lucas S."/>
            <person name="Lundell T."/>
            <person name="Martin R."/>
            <person name="McLaughlin D.J."/>
            <person name="Morgenstern I."/>
            <person name="Morin E."/>
            <person name="Murat C."/>
            <person name="Nagy L.G."/>
            <person name="Nolan M."/>
            <person name="Ohm R.A."/>
            <person name="Patyshakuliyeva A."/>
            <person name="Rokas A."/>
            <person name="Ruiz-Duenas F.J."/>
            <person name="Sabat G."/>
            <person name="Salamov A."/>
            <person name="Samejima M."/>
            <person name="Schmutz J."/>
            <person name="Slot J.C."/>
            <person name="St John F."/>
            <person name="Stenlid J."/>
            <person name="Sun H."/>
            <person name="Sun S."/>
            <person name="Syed K."/>
            <person name="Tsang A."/>
            <person name="Wiebenga A."/>
            <person name="Young D."/>
            <person name="Pisabarro A."/>
            <person name="Eastwood D.C."/>
            <person name="Martin F."/>
            <person name="Cullen D."/>
            <person name="Grigoriev I.V."/>
            <person name="Hibbett D.S."/>
        </authorList>
    </citation>
    <scope>NUCLEOTIDE SEQUENCE [LARGE SCALE GENOMIC DNA]</scope>
    <source>
        <strain evidence="7">TFB10046</strain>
    </source>
</reference>
<dbReference type="InterPro" id="IPR038718">
    <property type="entry name" value="SNF2-like_sf"/>
</dbReference>
<dbReference type="SMART" id="SM00490">
    <property type="entry name" value="HELICc"/>
    <property type="match status" value="1"/>
</dbReference>
<keyword evidence="3" id="KW-0067">ATP-binding</keyword>
<accession>J0D6L5</accession>
<dbReference type="InParanoid" id="J0D6L5"/>
<dbReference type="GO" id="GO:0005524">
    <property type="term" value="F:ATP binding"/>
    <property type="evidence" value="ECO:0007669"/>
    <property type="project" value="InterPro"/>
</dbReference>
<proteinExistence type="predicted"/>
<evidence type="ECO:0000256" key="1">
    <source>
        <dbReference type="ARBA" id="ARBA00022741"/>
    </source>
</evidence>
<dbReference type="Pfam" id="PF00271">
    <property type="entry name" value="Helicase_C"/>
    <property type="match status" value="1"/>
</dbReference>
<dbReference type="KEGG" id="adl:AURDEDRAFT_176446"/>
<feature type="compositionally biased region" description="Basic and acidic residues" evidence="4">
    <location>
        <begin position="1083"/>
        <end position="1093"/>
    </location>
</feature>
<dbReference type="CDD" id="cd18793">
    <property type="entry name" value="SF2_C_SNF"/>
    <property type="match status" value="1"/>
</dbReference>
<feature type="domain" description="Helicase C-terminal" evidence="5">
    <location>
        <begin position="778"/>
        <end position="933"/>
    </location>
</feature>
<evidence type="ECO:0000256" key="3">
    <source>
        <dbReference type="ARBA" id="ARBA00022840"/>
    </source>
</evidence>
<evidence type="ECO:0000256" key="2">
    <source>
        <dbReference type="ARBA" id="ARBA00022801"/>
    </source>
</evidence>
<dbReference type="OrthoDB" id="2803695at2759"/>
<dbReference type="InterPro" id="IPR000330">
    <property type="entry name" value="SNF2_N"/>
</dbReference>
<gene>
    <name evidence="6" type="ORF">AURDEDRAFT_176446</name>
</gene>
<feature type="compositionally biased region" description="Low complexity" evidence="4">
    <location>
        <begin position="1163"/>
        <end position="1173"/>
    </location>
</feature>
<dbReference type="Gene3D" id="3.40.50.300">
    <property type="entry name" value="P-loop containing nucleotide triphosphate hydrolases"/>
    <property type="match status" value="1"/>
</dbReference>
<keyword evidence="2" id="KW-0378">Hydrolase</keyword>
<feature type="compositionally biased region" description="Low complexity" evidence="4">
    <location>
        <begin position="1113"/>
        <end position="1127"/>
    </location>
</feature>
<dbReference type="InterPro" id="IPR049730">
    <property type="entry name" value="SNF2/RAD54-like_C"/>
</dbReference>
<dbReference type="InterPro" id="IPR050496">
    <property type="entry name" value="SNF2_RAD54_helicase_repair"/>
</dbReference>
<evidence type="ECO:0000256" key="4">
    <source>
        <dbReference type="SAM" id="MobiDB-lite"/>
    </source>
</evidence>
<feature type="region of interest" description="Disordered" evidence="4">
    <location>
        <begin position="1083"/>
        <end position="1127"/>
    </location>
</feature>
<dbReference type="GO" id="GO:0016787">
    <property type="term" value="F:hydrolase activity"/>
    <property type="evidence" value="ECO:0007669"/>
    <property type="project" value="UniProtKB-KW"/>
</dbReference>
<dbReference type="Pfam" id="PF00176">
    <property type="entry name" value="SNF2-rel_dom"/>
    <property type="match status" value="1"/>
</dbReference>
<dbReference type="PROSITE" id="PS51194">
    <property type="entry name" value="HELICASE_CTER"/>
    <property type="match status" value="1"/>
</dbReference>
<keyword evidence="1" id="KW-0547">Nucleotide-binding</keyword>
<organism evidence="6 7">
    <name type="scientific">Auricularia subglabra (strain TFB-10046 / SS5)</name>
    <name type="common">White-rot fungus</name>
    <name type="synonym">Auricularia delicata (strain TFB10046)</name>
    <dbReference type="NCBI Taxonomy" id="717982"/>
    <lineage>
        <taxon>Eukaryota</taxon>
        <taxon>Fungi</taxon>
        <taxon>Dikarya</taxon>
        <taxon>Basidiomycota</taxon>
        <taxon>Agaricomycotina</taxon>
        <taxon>Agaricomycetes</taxon>
        <taxon>Auriculariales</taxon>
        <taxon>Auriculariaceae</taxon>
        <taxon>Auricularia</taxon>
    </lineage>
</organism>
<dbReference type="PANTHER" id="PTHR45629">
    <property type="entry name" value="SNF2/RAD54 FAMILY MEMBER"/>
    <property type="match status" value="1"/>
</dbReference>
<name>J0D6L5_AURST</name>
<feature type="region of interest" description="Disordered" evidence="4">
    <location>
        <begin position="1140"/>
        <end position="1252"/>
    </location>
</feature>
<dbReference type="Gene3D" id="3.40.50.10810">
    <property type="entry name" value="Tandem AAA-ATPase domain"/>
    <property type="match status" value="1"/>
</dbReference>
<evidence type="ECO:0000313" key="6">
    <source>
        <dbReference type="EMBL" id="EJD34499.1"/>
    </source>
</evidence>
<evidence type="ECO:0000313" key="7">
    <source>
        <dbReference type="Proteomes" id="UP000006514"/>
    </source>
</evidence>
<dbReference type="SUPFAM" id="SSF52540">
    <property type="entry name" value="P-loop containing nucleoside triphosphate hydrolases"/>
    <property type="match status" value="2"/>
</dbReference>
<dbReference type="OMA" id="ISHNAFA"/>
<keyword evidence="7" id="KW-1185">Reference proteome</keyword>
<dbReference type="InterPro" id="IPR001650">
    <property type="entry name" value="Helicase_C-like"/>
</dbReference>
<feature type="compositionally biased region" description="Basic and acidic residues" evidence="4">
    <location>
        <begin position="1220"/>
        <end position="1237"/>
    </location>
</feature>